<dbReference type="AlphaFoldDB" id="A0AAJ1BGX9"/>
<dbReference type="EMBL" id="JAKUDL010000001">
    <property type="protein sequence ID" value="MCH4293732.1"/>
    <property type="molecule type" value="Genomic_DNA"/>
</dbReference>
<dbReference type="Gene3D" id="3.90.930.50">
    <property type="match status" value="1"/>
</dbReference>
<dbReference type="Pfam" id="PF09836">
    <property type="entry name" value="DUF2063"/>
    <property type="match status" value="1"/>
</dbReference>
<evidence type="ECO:0000259" key="1">
    <source>
        <dbReference type="Pfam" id="PF09836"/>
    </source>
</evidence>
<comment type="caution">
    <text evidence="3">The sequence shown here is derived from an EMBL/GenBank/DDBJ whole genome shotgun (WGS) entry which is preliminary data.</text>
</comment>
<dbReference type="InterPro" id="IPR044922">
    <property type="entry name" value="DUF2063_N_sf"/>
</dbReference>
<keyword evidence="3" id="KW-0238">DNA-binding</keyword>
<dbReference type="Gene3D" id="1.10.150.690">
    <property type="entry name" value="DUF2063"/>
    <property type="match status" value="1"/>
</dbReference>
<dbReference type="InterPro" id="IPR054098">
    <property type="entry name" value="NGO1945-like_C"/>
</dbReference>
<feature type="domain" description="NGO1945-like C-terminal" evidence="2">
    <location>
        <begin position="148"/>
        <end position="241"/>
    </location>
</feature>
<feature type="domain" description="Putative DNA-binding" evidence="1">
    <location>
        <begin position="6"/>
        <end position="90"/>
    </location>
</feature>
<sequence length="252" mass="28319">MSFKAIQDDFIAAIREPALPCPHGVPEVRMAVYRELFFNNVSGFVANAFPVLKSLYQADDWQALVREFFIHHNCQDPLFVGIAGEFLQFLQGREPTEHDPVFMLELAHYEWLELAVATAMDKDDRSAFSGQETEAGAWKHASLALAAHARVAQYHFEVEKISEDYRPEEPAAAAQFFCLFRDWDDEVSFLKLNPLSAQVLAILDAEPGLNFEQLAQRLQALYSGFEVAVIRDGLASLLGQMAARGVVVKKLQ</sequence>
<accession>A0AAJ1BGX9</accession>
<dbReference type="Pfam" id="PF22106">
    <property type="entry name" value="NGO1945_C"/>
    <property type="match status" value="1"/>
</dbReference>
<reference evidence="3 4" key="1">
    <citation type="submission" date="2022-02" db="EMBL/GenBank/DDBJ databases">
        <title>The genome sequence of Shewanella sp. 3B26.</title>
        <authorList>
            <person name="Du J."/>
        </authorList>
    </citation>
    <scope>NUCLEOTIDE SEQUENCE [LARGE SCALE GENOMIC DNA]</scope>
    <source>
        <strain evidence="3 4">3B26</strain>
    </source>
</reference>
<name>A0AAJ1BGX9_9GAMM</name>
<evidence type="ECO:0000313" key="3">
    <source>
        <dbReference type="EMBL" id="MCH4293732.1"/>
    </source>
</evidence>
<dbReference type="GO" id="GO:0003677">
    <property type="term" value="F:DNA binding"/>
    <property type="evidence" value="ECO:0007669"/>
    <property type="project" value="UniProtKB-KW"/>
</dbReference>
<gene>
    <name evidence="3" type="ORF">MJ923_05375</name>
</gene>
<proteinExistence type="predicted"/>
<evidence type="ECO:0000259" key="2">
    <source>
        <dbReference type="Pfam" id="PF22106"/>
    </source>
</evidence>
<keyword evidence="4" id="KW-1185">Reference proteome</keyword>
<organism evidence="3 4">
    <name type="scientific">Shewanella zhuhaiensis</name>
    <dbReference type="NCBI Taxonomy" id="2919576"/>
    <lineage>
        <taxon>Bacteria</taxon>
        <taxon>Pseudomonadati</taxon>
        <taxon>Pseudomonadota</taxon>
        <taxon>Gammaproteobacteria</taxon>
        <taxon>Alteromonadales</taxon>
        <taxon>Shewanellaceae</taxon>
        <taxon>Shewanella</taxon>
    </lineage>
</organism>
<dbReference type="Proteomes" id="UP001297581">
    <property type="component" value="Unassembled WGS sequence"/>
</dbReference>
<dbReference type="InterPro" id="IPR018640">
    <property type="entry name" value="DUF2063"/>
</dbReference>
<protein>
    <submittedName>
        <fullName evidence="3">DNA-binding domain-containing protein</fullName>
    </submittedName>
</protein>
<evidence type="ECO:0000313" key="4">
    <source>
        <dbReference type="Proteomes" id="UP001297581"/>
    </source>
</evidence>
<dbReference type="RefSeq" id="WP_240590183.1">
    <property type="nucleotide sequence ID" value="NZ_JAKUDL010000001.1"/>
</dbReference>